<comment type="caution">
    <text evidence="3">The sequence shown here is derived from an EMBL/GenBank/DDBJ whole genome shotgun (WGS) entry which is preliminary data.</text>
</comment>
<keyword evidence="4" id="KW-1185">Reference proteome</keyword>
<dbReference type="InterPro" id="IPR001509">
    <property type="entry name" value="Epimerase_deHydtase"/>
</dbReference>
<dbReference type="Gene3D" id="3.40.50.720">
    <property type="entry name" value="NAD(P)-binding Rossmann-like Domain"/>
    <property type="match status" value="1"/>
</dbReference>
<keyword evidence="1" id="KW-0520">NAD</keyword>
<dbReference type="Proteomes" id="UP001285154">
    <property type="component" value="Unassembled WGS sequence"/>
</dbReference>
<dbReference type="EC" id="1.1.1.290" evidence="3"/>
<dbReference type="CDD" id="cd05266">
    <property type="entry name" value="SDR_a4"/>
    <property type="match status" value="1"/>
</dbReference>
<dbReference type="InterPro" id="IPR036291">
    <property type="entry name" value="NAD(P)-bd_dom_sf"/>
</dbReference>
<organism evidence="3 4">
    <name type="scientific">Mesorhizobium vachelliae</name>
    <dbReference type="NCBI Taxonomy" id="3072309"/>
    <lineage>
        <taxon>Bacteria</taxon>
        <taxon>Pseudomonadati</taxon>
        <taxon>Pseudomonadota</taxon>
        <taxon>Alphaproteobacteria</taxon>
        <taxon>Hyphomicrobiales</taxon>
        <taxon>Phyllobacteriaceae</taxon>
        <taxon>Mesorhizobium</taxon>
    </lineage>
</organism>
<evidence type="ECO:0000313" key="3">
    <source>
        <dbReference type="EMBL" id="MDX8532020.1"/>
    </source>
</evidence>
<reference evidence="3 4" key="1">
    <citation type="submission" date="2023-08" db="EMBL/GenBank/DDBJ databases">
        <title>Implementing the SeqCode for naming new Mesorhizobium species isolated from Vachellia karroo root nodules.</title>
        <authorList>
            <person name="Van Lill M."/>
        </authorList>
    </citation>
    <scope>NUCLEOTIDE SEQUENCE [LARGE SCALE GENOMIC DNA]</scope>
    <source>
        <strain evidence="3 4">VK25D</strain>
    </source>
</reference>
<evidence type="ECO:0000259" key="2">
    <source>
        <dbReference type="Pfam" id="PF01370"/>
    </source>
</evidence>
<feature type="domain" description="NAD-dependent epimerase/dehydratase" evidence="2">
    <location>
        <begin position="101"/>
        <end position="211"/>
    </location>
</feature>
<dbReference type="PANTHER" id="PTHR43574">
    <property type="entry name" value="EPIMERASE-RELATED"/>
    <property type="match status" value="1"/>
</dbReference>
<sequence>MTERRFFIFGAGYSAKAFARANAQSAPISGTTRAPEKFDMLRAAGIAPLQFDGALSPKLGDALARTTHLIVSVAPDEAGDPVLNAVGEALKARMPALEWIGYLSTVGVYGDHGGAWVDETSDCRPVSKRSVMRVAAEQEWLALGRETGKPVAILRLSGIYGPGRNALANLEDGTARRLVKPDQVFNRIHCDDIAGALWLLAGNNLGGIFNVTDDEPAPPQDVVAYAAGLMGVAPPPEIPFETAQLSPMARSFYGENKRVANQAIKAAGYRFRFPNYRVALERMWAEGNWRDGEPRSPIRA</sequence>
<dbReference type="RefSeq" id="WP_320247903.1">
    <property type="nucleotide sequence ID" value="NZ_JAVIIQ010000004.1"/>
</dbReference>
<dbReference type="SUPFAM" id="SSF51735">
    <property type="entry name" value="NAD(P)-binding Rossmann-fold domains"/>
    <property type="match status" value="1"/>
</dbReference>
<dbReference type="Pfam" id="PF01370">
    <property type="entry name" value="Epimerase"/>
    <property type="match status" value="1"/>
</dbReference>
<evidence type="ECO:0000313" key="4">
    <source>
        <dbReference type="Proteomes" id="UP001285154"/>
    </source>
</evidence>
<dbReference type="GO" id="GO:0033711">
    <property type="term" value="F:4-phosphoerythronate dehydrogenase activity"/>
    <property type="evidence" value="ECO:0007669"/>
    <property type="project" value="UniProtKB-EC"/>
</dbReference>
<accession>A0ABU5A2U8</accession>
<dbReference type="EMBL" id="JAVIIQ010000004">
    <property type="protein sequence ID" value="MDX8532020.1"/>
    <property type="molecule type" value="Genomic_DNA"/>
</dbReference>
<keyword evidence="3" id="KW-0560">Oxidoreductase</keyword>
<evidence type="ECO:0000256" key="1">
    <source>
        <dbReference type="ARBA" id="ARBA00023027"/>
    </source>
</evidence>
<proteinExistence type="predicted"/>
<protein>
    <submittedName>
        <fullName evidence="3">SDR family oxidoreductase</fullName>
        <ecNumber evidence="3">1.1.1.290</ecNumber>
    </submittedName>
</protein>
<gene>
    <name evidence="3" type="ORF">RFM42_13565</name>
</gene>
<name>A0ABU5A2U8_9HYPH</name>